<organism evidence="13 14">
    <name type="scientific">Pontiella desulfatans</name>
    <dbReference type="NCBI Taxonomy" id="2750659"/>
    <lineage>
        <taxon>Bacteria</taxon>
        <taxon>Pseudomonadati</taxon>
        <taxon>Kiritimatiellota</taxon>
        <taxon>Kiritimatiellia</taxon>
        <taxon>Kiritimatiellales</taxon>
        <taxon>Pontiellaceae</taxon>
        <taxon>Pontiella</taxon>
    </lineage>
</organism>
<dbReference type="EC" id="6.1.1.5" evidence="10"/>
<dbReference type="FunFam" id="3.40.50.620:FF:000133">
    <property type="entry name" value="Isoleucyl-tRNA synthetase, cytoplasmic"/>
    <property type="match status" value="1"/>
</dbReference>
<keyword evidence="7 10" id="KW-0030">Aminoacyl-tRNA synthetase</keyword>
<dbReference type="InterPro" id="IPR023586">
    <property type="entry name" value="Ile-tRNA-ligase_type2"/>
</dbReference>
<comment type="domain">
    <text evidence="10">IleRS has two distinct active sites: one for aminoacylation and one for editing. The misactivated valine is translocated from the active site to the editing site, which sterically excludes the correctly activated isoleucine. The single editing site contains two valyl binding pockets, one specific for each substrate (Val-AMP or Val-tRNA(Ile)).</text>
</comment>
<protein>
    <recommendedName>
        <fullName evidence="10">Isoleucine--tRNA ligase</fullName>
        <ecNumber evidence="10">6.1.1.5</ecNumber>
    </recommendedName>
    <alternativeName>
        <fullName evidence="10">Isoleucyl-tRNA synthetase</fullName>
        <shortName evidence="10">IleRS</shortName>
    </alternativeName>
</protein>
<evidence type="ECO:0000256" key="6">
    <source>
        <dbReference type="ARBA" id="ARBA00022917"/>
    </source>
</evidence>
<comment type="subcellular location">
    <subcellularLocation>
        <location evidence="10">Cytoplasm</location>
    </subcellularLocation>
</comment>
<keyword evidence="10" id="KW-0479">Metal-binding</keyword>
<comment type="function">
    <text evidence="8 10">Catalyzes the attachment of isoleucine to tRNA(Ile). As IleRS can inadvertently accommodate and process structurally similar amino acids such as valine, to avoid such errors it has two additional distinct tRNA(Ile)-dependent editing activities. One activity is designated as 'pretransfer' editing and involves the hydrolysis of activated Val-AMP. The other activity is designated 'posttransfer' editing and involves deacylation of mischarged Val-tRNA(Ile).</text>
</comment>
<dbReference type="NCBIfam" id="TIGR00392">
    <property type="entry name" value="ileS"/>
    <property type="match status" value="1"/>
</dbReference>
<comment type="subunit">
    <text evidence="10">Monomer.</text>
</comment>
<dbReference type="PANTHER" id="PTHR42780:SF1">
    <property type="entry name" value="ISOLEUCINE--TRNA LIGASE, CYTOPLASMIC"/>
    <property type="match status" value="1"/>
</dbReference>
<comment type="similarity">
    <text evidence="1 10">Belongs to the class-I aminoacyl-tRNA synthetase family. IleS type 2 subfamily.</text>
</comment>
<dbReference type="PROSITE" id="PS00178">
    <property type="entry name" value="AA_TRNA_LIGASE_I"/>
    <property type="match status" value="1"/>
</dbReference>
<dbReference type="Pfam" id="PF00133">
    <property type="entry name" value="tRNA-synt_1"/>
    <property type="match status" value="1"/>
</dbReference>
<dbReference type="GO" id="GO:0005524">
    <property type="term" value="F:ATP binding"/>
    <property type="evidence" value="ECO:0007669"/>
    <property type="project" value="UniProtKB-UniRule"/>
</dbReference>
<dbReference type="SUPFAM" id="SSF47323">
    <property type="entry name" value="Anticodon-binding domain of a subclass of class I aminoacyl-tRNA synthetases"/>
    <property type="match status" value="1"/>
</dbReference>
<dbReference type="Gene3D" id="3.40.50.620">
    <property type="entry name" value="HUPs"/>
    <property type="match status" value="2"/>
</dbReference>
<feature type="domain" description="Aminoacyl-tRNA synthetase class Ia" evidence="11">
    <location>
        <begin position="18"/>
        <end position="632"/>
    </location>
</feature>
<dbReference type="InterPro" id="IPR009008">
    <property type="entry name" value="Val/Leu/Ile-tRNA-synth_edit"/>
</dbReference>
<dbReference type="GO" id="GO:0002161">
    <property type="term" value="F:aminoacyl-tRNA deacylase activity"/>
    <property type="evidence" value="ECO:0007669"/>
    <property type="project" value="InterPro"/>
</dbReference>
<dbReference type="InterPro" id="IPR009080">
    <property type="entry name" value="tRNAsynth_Ia_anticodon-bd"/>
</dbReference>
<feature type="domain" description="Methionyl/Valyl/Leucyl/Isoleucyl-tRNA synthetase anticodon-binding" evidence="12">
    <location>
        <begin position="680"/>
        <end position="826"/>
    </location>
</feature>
<dbReference type="HAMAP" id="MF_02003">
    <property type="entry name" value="Ile_tRNA_synth_type2"/>
    <property type="match status" value="1"/>
</dbReference>
<proteinExistence type="inferred from homology"/>
<evidence type="ECO:0000256" key="2">
    <source>
        <dbReference type="ARBA" id="ARBA00022490"/>
    </source>
</evidence>
<keyword evidence="5 10" id="KW-0067">ATP-binding</keyword>
<evidence type="ECO:0000259" key="11">
    <source>
        <dbReference type="Pfam" id="PF00133"/>
    </source>
</evidence>
<dbReference type="GO" id="GO:0006428">
    <property type="term" value="P:isoleucyl-tRNA aminoacylation"/>
    <property type="evidence" value="ECO:0007669"/>
    <property type="project" value="UniProtKB-UniRule"/>
</dbReference>
<evidence type="ECO:0000256" key="1">
    <source>
        <dbReference type="ARBA" id="ARBA00007078"/>
    </source>
</evidence>
<dbReference type="Pfam" id="PF08264">
    <property type="entry name" value="Anticodon_1"/>
    <property type="match status" value="1"/>
</dbReference>
<gene>
    <name evidence="10 13" type="primary">ileS</name>
    <name evidence="13" type="ORF">PDESU_03801</name>
</gene>
<keyword evidence="14" id="KW-1185">Reference proteome</keyword>
<evidence type="ECO:0000259" key="12">
    <source>
        <dbReference type="Pfam" id="PF08264"/>
    </source>
</evidence>
<dbReference type="InterPro" id="IPR002301">
    <property type="entry name" value="Ile-tRNA-ligase"/>
</dbReference>
<dbReference type="FunFam" id="3.40.50.620:FF:000023">
    <property type="entry name" value="Isoleucyl-tRNA synthetase,cytoplasmic"/>
    <property type="match status" value="1"/>
</dbReference>
<evidence type="ECO:0000256" key="7">
    <source>
        <dbReference type="ARBA" id="ARBA00023146"/>
    </source>
</evidence>
<dbReference type="PANTHER" id="PTHR42780">
    <property type="entry name" value="SOLEUCYL-TRNA SYNTHETASE"/>
    <property type="match status" value="1"/>
</dbReference>
<comment type="catalytic activity">
    <reaction evidence="9 10">
        <text>tRNA(Ile) + L-isoleucine + ATP = L-isoleucyl-tRNA(Ile) + AMP + diphosphate</text>
        <dbReference type="Rhea" id="RHEA:11060"/>
        <dbReference type="Rhea" id="RHEA-COMP:9666"/>
        <dbReference type="Rhea" id="RHEA-COMP:9695"/>
        <dbReference type="ChEBI" id="CHEBI:30616"/>
        <dbReference type="ChEBI" id="CHEBI:33019"/>
        <dbReference type="ChEBI" id="CHEBI:58045"/>
        <dbReference type="ChEBI" id="CHEBI:78442"/>
        <dbReference type="ChEBI" id="CHEBI:78528"/>
        <dbReference type="ChEBI" id="CHEBI:456215"/>
        <dbReference type="EC" id="6.1.1.5"/>
    </reaction>
</comment>
<feature type="short sequence motif" description="'KMSKS' region" evidence="10">
    <location>
        <begin position="594"/>
        <end position="598"/>
    </location>
</feature>
<comment type="cofactor">
    <cofactor evidence="10">
        <name>Zn(2+)</name>
        <dbReference type="ChEBI" id="CHEBI:29105"/>
    </cofactor>
</comment>
<dbReference type="InterPro" id="IPR001412">
    <property type="entry name" value="aa-tRNA-synth_I_CS"/>
</dbReference>
<accession>A0A6C2U5U2</accession>
<keyword evidence="6 10" id="KW-0648">Protein biosynthesis</keyword>
<dbReference type="CDD" id="cd07961">
    <property type="entry name" value="Anticodon_Ia_Ile_ABEc"/>
    <property type="match status" value="1"/>
</dbReference>
<dbReference type="EMBL" id="CAAHFG010000002">
    <property type="protein sequence ID" value="VGO15219.1"/>
    <property type="molecule type" value="Genomic_DNA"/>
</dbReference>
<dbReference type="SUPFAM" id="SSF50677">
    <property type="entry name" value="ValRS/IleRS/LeuRS editing domain"/>
    <property type="match status" value="1"/>
</dbReference>
<dbReference type="InterPro" id="IPR014729">
    <property type="entry name" value="Rossmann-like_a/b/a_fold"/>
</dbReference>
<evidence type="ECO:0000256" key="4">
    <source>
        <dbReference type="ARBA" id="ARBA00022741"/>
    </source>
</evidence>
<evidence type="ECO:0000256" key="3">
    <source>
        <dbReference type="ARBA" id="ARBA00022598"/>
    </source>
</evidence>
<feature type="short sequence motif" description="'HIGH' region" evidence="10">
    <location>
        <begin position="48"/>
        <end position="58"/>
    </location>
</feature>
<dbReference type="SUPFAM" id="SSF52374">
    <property type="entry name" value="Nucleotidylyl transferase"/>
    <property type="match status" value="1"/>
</dbReference>
<dbReference type="GO" id="GO:0004822">
    <property type="term" value="F:isoleucine-tRNA ligase activity"/>
    <property type="evidence" value="ECO:0007669"/>
    <property type="project" value="UniProtKB-UniRule"/>
</dbReference>
<dbReference type="CDD" id="cd00818">
    <property type="entry name" value="IleRS_core"/>
    <property type="match status" value="1"/>
</dbReference>
<dbReference type="GO" id="GO:0008270">
    <property type="term" value="F:zinc ion binding"/>
    <property type="evidence" value="ECO:0007669"/>
    <property type="project" value="UniProtKB-UniRule"/>
</dbReference>
<keyword evidence="10" id="KW-0862">Zinc</keyword>
<evidence type="ECO:0000256" key="10">
    <source>
        <dbReference type="HAMAP-Rule" id="MF_02003"/>
    </source>
</evidence>
<dbReference type="AlphaFoldDB" id="A0A6C2U5U2"/>
<sequence>MFKEISSKVSFPQMEEDVIQLWKEQDTFKKSLELRENAKEFVFYDGPPFATGLPHYGHLLAGTIKDIIPRYQAMRGHYVSRRFGWDCHGLPIEALAQEALGLAGAPAIKEAGVGVFNEQCRSMVTKYVEEWEKTVTRMGRWVDFENDYKTMDTPFMETIWWVFSQLWEQGRIYKAHRIMPYSWKLNTPLSNFEAGRNYQDVQDPAITVRVRLLDFEFEHASALIWTTTPWTLPGNLAICAGPDIDYVAIKDKETHEVFVLAQARLSAYYKKEEEYEILKSYKGSELKGLEYEPIFDFFADNENSFRVLNDDFVSTGDGTGIVHMAPAYGEDDYRVCREAGIPLVDPLDDDCVFTAQVPDYAGQFCKEADKAIIKALKHGGKLIHQSTIQHSYPFCERTDTPLIYRAIDAWYVRVEDLRERMLKNNEGVHWTPDYVGEKRFANWLADAKDWNISRNRFWGSCIPVWVNVENKDDMICISSIAQLEELSGRKVDDLHKHHVDEILIEKDGKTYKRTPEVLDCWFESGSMPYAQNHYPFENKAHFEANFPADFIAEGLDQTRGWFYTLMVLSTALFDKPAFKNVVVNGMVLAEDGLKMSKRLKNYPDPIHVINQYGADALRLYMIYSPVVRAESLRLSEDGVKNALRHLILPWWNAYSFFITYANIDGWTPEQSVPERDNLMDRWIQSSLARLEQQVTEAMDAYDLQAAVRPFVQFIEDLTNWYIRRSRRRFWKTEDDTDKVQAYSTLYDVLLGLSKIAAPFTPFISETIYQNLKVESMPESVHLCDFPTAADAKRDEVLEGQMALVMNAVEQGRTLRAEYKLKNRQPLARMHVVCEDSALLANIQELESLIADELNVRNVDFGTDSSKLATTQAKPNFKQLGPKLGPLMKKAVPLINSLTDAQIASLSAGETVAVELDGKTIELTADDIEIVRNPKEGMAVSAEGSLVVGLDTQLNDDLVSEGLAREFVNKVQNLRKEMDLEITQRIKVRFSSDEEVVAAVSAHRDYIGNETLALSCESAVVEGEKNMELDLNGHACHVSITTA</sequence>
<dbReference type="GO" id="GO:0000049">
    <property type="term" value="F:tRNA binding"/>
    <property type="evidence" value="ECO:0007669"/>
    <property type="project" value="InterPro"/>
</dbReference>
<dbReference type="PRINTS" id="PR00984">
    <property type="entry name" value="TRNASYNTHILE"/>
</dbReference>
<keyword evidence="3 10" id="KW-0436">Ligase</keyword>
<dbReference type="Gene3D" id="1.10.730.10">
    <property type="entry name" value="Isoleucyl-tRNA Synthetase, Domain 1"/>
    <property type="match status" value="1"/>
</dbReference>
<evidence type="ECO:0000256" key="5">
    <source>
        <dbReference type="ARBA" id="ARBA00022840"/>
    </source>
</evidence>
<evidence type="ECO:0000313" key="13">
    <source>
        <dbReference type="EMBL" id="VGO15219.1"/>
    </source>
</evidence>
<evidence type="ECO:0000313" key="14">
    <source>
        <dbReference type="Proteomes" id="UP000366872"/>
    </source>
</evidence>
<dbReference type="RefSeq" id="WP_136080804.1">
    <property type="nucleotide sequence ID" value="NZ_CAAHFG010000002.1"/>
</dbReference>
<dbReference type="InterPro" id="IPR002300">
    <property type="entry name" value="aa-tRNA-synth_Ia"/>
</dbReference>
<keyword evidence="2 10" id="KW-0963">Cytoplasm</keyword>
<feature type="binding site" evidence="10">
    <location>
        <position position="597"/>
    </location>
    <ligand>
        <name>ATP</name>
        <dbReference type="ChEBI" id="CHEBI:30616"/>
    </ligand>
</feature>
<evidence type="ECO:0000256" key="8">
    <source>
        <dbReference type="ARBA" id="ARBA00025217"/>
    </source>
</evidence>
<dbReference type="InterPro" id="IPR033709">
    <property type="entry name" value="Anticodon_Ile_ABEc"/>
</dbReference>
<dbReference type="Proteomes" id="UP000366872">
    <property type="component" value="Unassembled WGS sequence"/>
</dbReference>
<dbReference type="Pfam" id="PF19302">
    <property type="entry name" value="DUF5915"/>
    <property type="match status" value="1"/>
</dbReference>
<dbReference type="InterPro" id="IPR013155">
    <property type="entry name" value="M/V/L/I-tRNA-synth_anticd-bd"/>
</dbReference>
<dbReference type="GO" id="GO:0005737">
    <property type="term" value="C:cytoplasm"/>
    <property type="evidence" value="ECO:0007669"/>
    <property type="project" value="UniProtKB-SubCell"/>
</dbReference>
<reference evidence="13 14" key="1">
    <citation type="submission" date="2019-04" db="EMBL/GenBank/DDBJ databases">
        <authorList>
            <person name="Van Vliet M D."/>
        </authorList>
    </citation>
    <scope>NUCLEOTIDE SEQUENCE [LARGE SCALE GENOMIC DNA]</scope>
    <source>
        <strain evidence="13 14">F1</strain>
    </source>
</reference>
<dbReference type="Gene3D" id="3.90.740.10">
    <property type="entry name" value="Valyl/Leucyl/Isoleucyl-tRNA synthetase, editing domain"/>
    <property type="match status" value="1"/>
</dbReference>
<keyword evidence="4 10" id="KW-0547">Nucleotide-binding</keyword>
<evidence type="ECO:0000256" key="9">
    <source>
        <dbReference type="ARBA" id="ARBA00048359"/>
    </source>
</evidence>
<name>A0A6C2U5U2_PONDE</name>